<name>A0A4Q2DCM1_9AGAR</name>
<evidence type="ECO:0000256" key="1">
    <source>
        <dbReference type="SAM" id="MobiDB-lite"/>
    </source>
</evidence>
<feature type="region of interest" description="Disordered" evidence="1">
    <location>
        <begin position="1"/>
        <end position="41"/>
    </location>
</feature>
<dbReference type="Proteomes" id="UP000290288">
    <property type="component" value="Unassembled WGS sequence"/>
</dbReference>
<protein>
    <submittedName>
        <fullName evidence="2">Uncharacterized protein</fullName>
    </submittedName>
</protein>
<dbReference type="OrthoDB" id="3215534at2759"/>
<comment type="caution">
    <text evidence="2">The sequence shown here is derived from an EMBL/GenBank/DDBJ whole genome shotgun (WGS) entry which is preliminary data.</text>
</comment>
<dbReference type="EMBL" id="SDEE01000403">
    <property type="protein sequence ID" value="RXW16772.1"/>
    <property type="molecule type" value="Genomic_DNA"/>
</dbReference>
<accession>A0A4Q2DCM1</accession>
<reference evidence="2 3" key="1">
    <citation type="submission" date="2019-01" db="EMBL/GenBank/DDBJ databases">
        <title>Draft genome sequence of Psathyrella aberdarensis IHI B618.</title>
        <authorList>
            <person name="Buettner E."/>
            <person name="Kellner H."/>
        </authorList>
    </citation>
    <scope>NUCLEOTIDE SEQUENCE [LARGE SCALE GENOMIC DNA]</scope>
    <source>
        <strain evidence="2 3">IHI B618</strain>
    </source>
</reference>
<proteinExistence type="predicted"/>
<gene>
    <name evidence="2" type="ORF">EST38_g9077</name>
</gene>
<keyword evidence="3" id="KW-1185">Reference proteome</keyword>
<dbReference type="STRING" id="2316362.A0A4Q2DCM1"/>
<evidence type="ECO:0000313" key="2">
    <source>
        <dbReference type="EMBL" id="RXW16772.1"/>
    </source>
</evidence>
<organism evidence="2 3">
    <name type="scientific">Candolleomyces aberdarensis</name>
    <dbReference type="NCBI Taxonomy" id="2316362"/>
    <lineage>
        <taxon>Eukaryota</taxon>
        <taxon>Fungi</taxon>
        <taxon>Dikarya</taxon>
        <taxon>Basidiomycota</taxon>
        <taxon>Agaricomycotina</taxon>
        <taxon>Agaricomycetes</taxon>
        <taxon>Agaricomycetidae</taxon>
        <taxon>Agaricales</taxon>
        <taxon>Agaricineae</taxon>
        <taxon>Psathyrellaceae</taxon>
        <taxon>Candolleomyces</taxon>
    </lineage>
</organism>
<feature type="compositionally biased region" description="Polar residues" evidence="1">
    <location>
        <begin position="9"/>
        <end position="25"/>
    </location>
</feature>
<evidence type="ECO:0000313" key="3">
    <source>
        <dbReference type="Proteomes" id="UP000290288"/>
    </source>
</evidence>
<sequence length="190" mass="21472">MNILAAGPSRSQSPPSAIQTPSRSSVQHRKGYQSPCPGDEPEKVESAILKVVDNLIQKNEKDKWKVFFRLKGDPETASNMVARYRFVQDLMDKHVGKVVPFKSTADYIIEEKHILGALQIVDEDGRFASNCTETLELLKLYGKDGERSEDPEVVKLLEDQDLAYNAKPIKRLLRLLRGADEKWIQEHPAS</sequence>
<dbReference type="AlphaFoldDB" id="A0A4Q2DCM1"/>